<dbReference type="OrthoDB" id="5396at2759"/>
<dbReference type="GO" id="GO:0004061">
    <property type="term" value="F:arylformamidase activity"/>
    <property type="evidence" value="ECO:0007669"/>
    <property type="project" value="InterPro"/>
</dbReference>
<comment type="similarity">
    <text evidence="1">Belongs to the Cyclase 1 superfamily.</text>
</comment>
<evidence type="ECO:0000256" key="2">
    <source>
        <dbReference type="SAM" id="MobiDB-lite"/>
    </source>
</evidence>
<dbReference type="GO" id="GO:0019441">
    <property type="term" value="P:L-tryptophan catabolic process to kynurenine"/>
    <property type="evidence" value="ECO:0007669"/>
    <property type="project" value="InterPro"/>
</dbReference>
<evidence type="ECO:0000313" key="4">
    <source>
        <dbReference type="Proteomes" id="UP000053664"/>
    </source>
</evidence>
<dbReference type="SUPFAM" id="SSF102198">
    <property type="entry name" value="Putative cyclase"/>
    <property type="match status" value="1"/>
</dbReference>
<dbReference type="eggNOG" id="ENOG502RXQJ">
    <property type="taxonomic scope" value="Eukaryota"/>
</dbReference>
<reference evidence="3 4" key="1">
    <citation type="journal article" date="2013" name="Plant Cell">
        <title>The transition from a phytopathogenic smut ancestor to an anamorphic biocontrol agent deciphered by comparative whole-genome analysis.</title>
        <authorList>
            <person name="Lefebvre F."/>
            <person name="Joly D.L."/>
            <person name="Labbe C."/>
            <person name="Teichmann B."/>
            <person name="Linning R."/>
            <person name="Belzile F."/>
            <person name="Bakkeren G."/>
            <person name="Belanger R.R."/>
        </authorList>
    </citation>
    <scope>NUCLEOTIDE SEQUENCE [LARGE SCALE GENOMIC DNA]</scope>
    <source>
        <strain evidence="3 4">PF-1</strain>
    </source>
</reference>
<dbReference type="PANTHER" id="PTHR34861">
    <property type="match status" value="1"/>
</dbReference>
<dbReference type="EMBL" id="KE361644">
    <property type="protein sequence ID" value="EPQ26511.1"/>
    <property type="molecule type" value="Genomic_DNA"/>
</dbReference>
<dbReference type="RefSeq" id="XP_007881562.1">
    <property type="nucleotide sequence ID" value="XM_007883371.1"/>
</dbReference>
<dbReference type="Pfam" id="PF04199">
    <property type="entry name" value="Cyclase"/>
    <property type="match status" value="1"/>
</dbReference>
<name>A0A061H7H2_9BASI</name>
<dbReference type="PANTHER" id="PTHR34861:SF10">
    <property type="entry name" value="CYCLASE"/>
    <property type="match status" value="1"/>
</dbReference>
<evidence type="ECO:0008006" key="5">
    <source>
        <dbReference type="Google" id="ProtNLM"/>
    </source>
</evidence>
<dbReference type="GeneID" id="19319918"/>
<feature type="region of interest" description="Disordered" evidence="2">
    <location>
        <begin position="1"/>
        <end position="46"/>
    </location>
</feature>
<organism evidence="3 4">
    <name type="scientific">Pseudozyma flocculosa PF-1</name>
    <dbReference type="NCBI Taxonomy" id="1277687"/>
    <lineage>
        <taxon>Eukaryota</taxon>
        <taxon>Fungi</taxon>
        <taxon>Dikarya</taxon>
        <taxon>Basidiomycota</taxon>
        <taxon>Ustilaginomycotina</taxon>
        <taxon>Ustilaginomycetes</taxon>
        <taxon>Ustilaginales</taxon>
        <taxon>Ustilaginaceae</taxon>
        <taxon>Pseudozyma</taxon>
    </lineage>
</organism>
<dbReference type="Gene3D" id="3.50.30.50">
    <property type="entry name" value="Putative cyclase"/>
    <property type="match status" value="1"/>
</dbReference>
<proteinExistence type="inferred from homology"/>
<dbReference type="AlphaFoldDB" id="A0A061H7H2"/>
<feature type="compositionally biased region" description="Low complexity" evidence="2">
    <location>
        <begin position="12"/>
        <end position="25"/>
    </location>
</feature>
<evidence type="ECO:0000256" key="1">
    <source>
        <dbReference type="ARBA" id="ARBA00007865"/>
    </source>
</evidence>
<dbReference type="Proteomes" id="UP000053664">
    <property type="component" value="Unassembled WGS sequence"/>
</dbReference>
<accession>A0A061H7H2</accession>
<dbReference type="InterPro" id="IPR007325">
    <property type="entry name" value="KFase/CYL"/>
</dbReference>
<evidence type="ECO:0000313" key="3">
    <source>
        <dbReference type="EMBL" id="EPQ26511.1"/>
    </source>
</evidence>
<sequence length="364" mass="40269">MAPPSPAPPPATAAAPSSSSSSSSPGWSTGGKVDWRTVPDLDDLPPVEGQPAGCAWNFWGRDDRLGTLNLLTPQVVAAAAASEVRTGERVQIDWGLDSVDVPLIDRKPFHHRLVDLHASLGVYATDDELHLNTQTSSQFDGFAHFAWNDDRQGTNGVYYQGLRHQDLHSADDAASRNHLGIHHWCMAGGIAGRGVLVDWVRWWEETRSDPLPAGNTSYPIPLSQIEAVLAHQRTELRPGDILLLRTGVVRWCESASMRQKQEAFTGDDNFPGFEPTEESKRWLWNHKFAAVAADNPSFEHGPHGDLWLHNWLLPMWGCPIGELFDLERLSQTCKAHDRWSFFITSAPYRVTGGIASSPNSICIF</sequence>
<gene>
    <name evidence="3" type="ORF">PFL1_05833</name>
</gene>
<dbReference type="HOGENOM" id="CLU_030671_1_0_1"/>
<protein>
    <recommendedName>
        <fullName evidence="5">Cyclase</fullName>
    </recommendedName>
</protein>
<feature type="compositionally biased region" description="Pro residues" evidence="2">
    <location>
        <begin position="1"/>
        <end position="11"/>
    </location>
</feature>
<dbReference type="InterPro" id="IPR037175">
    <property type="entry name" value="KFase_sf"/>
</dbReference>
<dbReference type="KEGG" id="pfp:PFL1_05833"/>